<dbReference type="InterPro" id="IPR051907">
    <property type="entry name" value="DoxX-like_oxidoreductase"/>
</dbReference>
<keyword evidence="6 7" id="KW-0472">Membrane</keyword>
<feature type="transmembrane region" description="Helical" evidence="7">
    <location>
        <begin position="74"/>
        <end position="94"/>
    </location>
</feature>
<organism evidence="8 9">
    <name type="scientific">Cytobacillus stercorigallinarum</name>
    <dbReference type="NCBI Taxonomy" id="2762240"/>
    <lineage>
        <taxon>Bacteria</taxon>
        <taxon>Bacillati</taxon>
        <taxon>Bacillota</taxon>
        <taxon>Bacilli</taxon>
        <taxon>Bacillales</taxon>
        <taxon>Bacillaceae</taxon>
        <taxon>Cytobacillus</taxon>
    </lineage>
</organism>
<dbReference type="PANTHER" id="PTHR33452:SF1">
    <property type="entry name" value="INNER MEMBRANE PROTEIN YPHA-RELATED"/>
    <property type="match status" value="1"/>
</dbReference>
<dbReference type="InterPro" id="IPR032808">
    <property type="entry name" value="DoxX"/>
</dbReference>
<keyword evidence="3" id="KW-1003">Cell membrane</keyword>
<evidence type="ECO:0000256" key="6">
    <source>
        <dbReference type="ARBA" id="ARBA00023136"/>
    </source>
</evidence>
<keyword evidence="4 7" id="KW-0812">Transmembrane</keyword>
<evidence type="ECO:0000256" key="4">
    <source>
        <dbReference type="ARBA" id="ARBA00022692"/>
    </source>
</evidence>
<feature type="transmembrane region" description="Helical" evidence="7">
    <location>
        <begin position="100"/>
        <end position="119"/>
    </location>
</feature>
<sequence length="135" mass="14558">MVKKNQIAAAILRVVLGVIFFMHGLSKFQDGIHNTVGFFESLGLPGFTAYMVALIELIGGIALVIGVGTRLISVLFALIMVGAIIMVKIGDGFFGIEFDLVLLAISICLAIVNQSYLALDNVLKRHKDQSMDMDG</sequence>
<keyword evidence="9" id="KW-1185">Reference proteome</keyword>
<evidence type="ECO:0000313" key="8">
    <source>
        <dbReference type="EMBL" id="MBD7938931.1"/>
    </source>
</evidence>
<feature type="transmembrane region" description="Helical" evidence="7">
    <location>
        <begin position="46"/>
        <end position="67"/>
    </location>
</feature>
<keyword evidence="5 7" id="KW-1133">Transmembrane helix</keyword>
<name>A0ABR8QTR0_9BACI</name>
<reference evidence="8 9" key="1">
    <citation type="submission" date="2020-08" db="EMBL/GenBank/DDBJ databases">
        <title>A Genomic Blueprint of the Chicken Gut Microbiome.</title>
        <authorList>
            <person name="Gilroy R."/>
            <person name="Ravi A."/>
            <person name="Getino M."/>
            <person name="Pursley I."/>
            <person name="Horton D.L."/>
            <person name="Alikhan N.-F."/>
            <person name="Baker D."/>
            <person name="Gharbi K."/>
            <person name="Hall N."/>
            <person name="Watson M."/>
            <person name="Adriaenssens E.M."/>
            <person name="Foster-Nyarko E."/>
            <person name="Jarju S."/>
            <person name="Secka A."/>
            <person name="Antonio M."/>
            <person name="Oren A."/>
            <person name="Chaudhuri R."/>
            <person name="La Ragione R.M."/>
            <person name="Hildebrand F."/>
            <person name="Pallen M.J."/>
        </authorList>
    </citation>
    <scope>NUCLEOTIDE SEQUENCE [LARGE SCALE GENOMIC DNA]</scope>
    <source>
        <strain evidence="8 9">Sa5YUA1</strain>
    </source>
</reference>
<feature type="transmembrane region" description="Helical" evidence="7">
    <location>
        <begin position="7"/>
        <end position="26"/>
    </location>
</feature>
<evidence type="ECO:0000256" key="2">
    <source>
        <dbReference type="ARBA" id="ARBA00006679"/>
    </source>
</evidence>
<comment type="caution">
    <text evidence="8">The sequence shown here is derived from an EMBL/GenBank/DDBJ whole genome shotgun (WGS) entry which is preliminary data.</text>
</comment>
<comment type="subcellular location">
    <subcellularLocation>
        <location evidence="1">Cell membrane</location>
        <topology evidence="1">Multi-pass membrane protein</topology>
    </subcellularLocation>
</comment>
<dbReference type="Pfam" id="PF07681">
    <property type="entry name" value="DoxX"/>
    <property type="match status" value="1"/>
</dbReference>
<evidence type="ECO:0000256" key="5">
    <source>
        <dbReference type="ARBA" id="ARBA00022989"/>
    </source>
</evidence>
<dbReference type="Proteomes" id="UP000657931">
    <property type="component" value="Unassembled WGS sequence"/>
</dbReference>
<dbReference type="RefSeq" id="WP_191816631.1">
    <property type="nucleotide sequence ID" value="NZ_JACSQT010000010.1"/>
</dbReference>
<gene>
    <name evidence="8" type="ORF">H9655_17995</name>
</gene>
<dbReference type="EMBL" id="JACSQT010000010">
    <property type="protein sequence ID" value="MBD7938931.1"/>
    <property type="molecule type" value="Genomic_DNA"/>
</dbReference>
<evidence type="ECO:0000256" key="7">
    <source>
        <dbReference type="SAM" id="Phobius"/>
    </source>
</evidence>
<evidence type="ECO:0000256" key="1">
    <source>
        <dbReference type="ARBA" id="ARBA00004651"/>
    </source>
</evidence>
<proteinExistence type="inferred from homology"/>
<protein>
    <submittedName>
        <fullName evidence="8">DoxX family protein</fullName>
    </submittedName>
</protein>
<dbReference type="PANTHER" id="PTHR33452">
    <property type="entry name" value="OXIDOREDUCTASE CATD-RELATED"/>
    <property type="match status" value="1"/>
</dbReference>
<comment type="similarity">
    <text evidence="2">Belongs to the DoxX family.</text>
</comment>
<evidence type="ECO:0000313" key="9">
    <source>
        <dbReference type="Proteomes" id="UP000657931"/>
    </source>
</evidence>
<accession>A0ABR8QTR0</accession>
<evidence type="ECO:0000256" key="3">
    <source>
        <dbReference type="ARBA" id="ARBA00022475"/>
    </source>
</evidence>